<accession>A0A6J5NYW1</accession>
<dbReference type="GO" id="GO:0044423">
    <property type="term" value="C:virion component"/>
    <property type="evidence" value="ECO:0007669"/>
    <property type="project" value="UniProtKB-KW"/>
</dbReference>
<dbReference type="SUPFAM" id="SSF51126">
    <property type="entry name" value="Pectin lyase-like"/>
    <property type="match status" value="1"/>
</dbReference>
<dbReference type="Gene3D" id="2.160.20.10">
    <property type="entry name" value="Single-stranded right-handed beta-helix, Pectin lyase-like"/>
    <property type="match status" value="1"/>
</dbReference>
<dbReference type="GO" id="GO:0051701">
    <property type="term" value="P:biological process involved in interaction with host"/>
    <property type="evidence" value="ECO:0007669"/>
    <property type="project" value="UniProtKB-ARBA"/>
</dbReference>
<evidence type="ECO:0008006" key="4">
    <source>
        <dbReference type="Google" id="ProtNLM"/>
    </source>
</evidence>
<comment type="subcellular location">
    <subcellularLocation>
        <location evidence="1">Virion</location>
    </subcellularLocation>
</comment>
<evidence type="ECO:0000256" key="2">
    <source>
        <dbReference type="ARBA" id="ARBA00022844"/>
    </source>
</evidence>
<dbReference type="InterPro" id="IPR011050">
    <property type="entry name" value="Pectin_lyase_fold/virulence"/>
</dbReference>
<sequence>MSQAGSLGINSSPIPPTLLETLTANDGSVATAVANNINVLGNNNANNGFATYTANAGAGVFNIYSYGTAEWIVNPVAGLGTHQTIQAAITTATSGDTIFITPGTYTENLTLKAGVNLTSFSGEQSLNGSGHVLVIGNATFSTAGSVNINDMQLQSNGSNIISVTGSVASILNIENCYLNVTASSGILFSSSSSSASVNIRQSTVDLTTTGISYFTHSSAGTLLIDYSRFTNSGASTTASTASAGAVLFFYSRFGSPLTTSGTNDFEAYYTRFVLNGNVTLLTLGGSGEQTIDTCTVETNGSGSLISISSTASVVNTVFDGSNAAIITGAGTLRFGGLSFFGSSSGINTTTQVPLVSSNDAVKVITPGAYPYTVLPQDAFIIVDSSAARTINLTASPATGQRVTIKDNVGSAAANNITITPAAGNIDGAASYVINVNYGSVDLVYNGTQWNVR</sequence>
<gene>
    <name evidence="3" type="ORF">UFOVP816_10</name>
</gene>
<protein>
    <recommendedName>
        <fullName evidence="4">DUF1565 domain-containing protein</fullName>
    </recommendedName>
</protein>
<dbReference type="GO" id="GO:0019058">
    <property type="term" value="P:viral life cycle"/>
    <property type="evidence" value="ECO:0007669"/>
    <property type="project" value="UniProtKB-ARBA"/>
</dbReference>
<reference evidence="3" key="1">
    <citation type="submission" date="2020-04" db="EMBL/GenBank/DDBJ databases">
        <authorList>
            <person name="Chiriac C."/>
            <person name="Salcher M."/>
            <person name="Ghai R."/>
            <person name="Kavagutti S V."/>
        </authorList>
    </citation>
    <scope>NUCLEOTIDE SEQUENCE</scope>
</reference>
<organism evidence="3">
    <name type="scientific">uncultured Caudovirales phage</name>
    <dbReference type="NCBI Taxonomy" id="2100421"/>
    <lineage>
        <taxon>Viruses</taxon>
        <taxon>Duplodnaviria</taxon>
        <taxon>Heunggongvirae</taxon>
        <taxon>Uroviricota</taxon>
        <taxon>Caudoviricetes</taxon>
        <taxon>Peduoviridae</taxon>
        <taxon>Maltschvirus</taxon>
        <taxon>Maltschvirus maltsch</taxon>
    </lineage>
</organism>
<evidence type="ECO:0000313" key="3">
    <source>
        <dbReference type="EMBL" id="CAB4164253.1"/>
    </source>
</evidence>
<dbReference type="InterPro" id="IPR012334">
    <property type="entry name" value="Pectin_lyas_fold"/>
</dbReference>
<proteinExistence type="predicted"/>
<evidence type="ECO:0000256" key="1">
    <source>
        <dbReference type="ARBA" id="ARBA00004328"/>
    </source>
</evidence>
<dbReference type="EMBL" id="LR796759">
    <property type="protein sequence ID" value="CAB4164253.1"/>
    <property type="molecule type" value="Genomic_DNA"/>
</dbReference>
<name>A0A6J5NYW1_9CAUD</name>
<keyword evidence="2" id="KW-0946">Virion</keyword>